<proteinExistence type="predicted"/>
<evidence type="ECO:0000256" key="1">
    <source>
        <dbReference type="SAM" id="MobiDB-lite"/>
    </source>
</evidence>
<keyword evidence="3" id="KW-1185">Reference proteome</keyword>
<dbReference type="AlphaFoldDB" id="A0A9N7YVR9"/>
<dbReference type="Proteomes" id="UP001153269">
    <property type="component" value="Unassembled WGS sequence"/>
</dbReference>
<gene>
    <name evidence="2" type="ORF">PLEPLA_LOCUS29467</name>
</gene>
<accession>A0A9N7YVR9</accession>
<feature type="compositionally biased region" description="Basic and acidic residues" evidence="1">
    <location>
        <begin position="9"/>
        <end position="24"/>
    </location>
</feature>
<name>A0A9N7YVR9_PLEPL</name>
<organism evidence="2 3">
    <name type="scientific">Pleuronectes platessa</name>
    <name type="common">European plaice</name>
    <dbReference type="NCBI Taxonomy" id="8262"/>
    <lineage>
        <taxon>Eukaryota</taxon>
        <taxon>Metazoa</taxon>
        <taxon>Chordata</taxon>
        <taxon>Craniata</taxon>
        <taxon>Vertebrata</taxon>
        <taxon>Euteleostomi</taxon>
        <taxon>Actinopterygii</taxon>
        <taxon>Neopterygii</taxon>
        <taxon>Teleostei</taxon>
        <taxon>Neoteleostei</taxon>
        <taxon>Acanthomorphata</taxon>
        <taxon>Carangaria</taxon>
        <taxon>Pleuronectiformes</taxon>
        <taxon>Pleuronectoidei</taxon>
        <taxon>Pleuronectidae</taxon>
        <taxon>Pleuronectes</taxon>
    </lineage>
</organism>
<dbReference type="EMBL" id="CADEAL010002691">
    <property type="protein sequence ID" value="CAB1441718.1"/>
    <property type="molecule type" value="Genomic_DNA"/>
</dbReference>
<evidence type="ECO:0000313" key="2">
    <source>
        <dbReference type="EMBL" id="CAB1441718.1"/>
    </source>
</evidence>
<feature type="region of interest" description="Disordered" evidence="1">
    <location>
        <begin position="69"/>
        <end position="89"/>
    </location>
</feature>
<sequence length="123" mass="13172">MTTCATRDGPGRETLEPPRPDRGLSHISTRIMLLWHQTHDEGIPSVHQTAGRSGSEAARDRRLISECVTQEHDGGSGATSGQVGSEPVSAATFKEASSVQTISNGYIIHHGPARSDFTQNRPA</sequence>
<evidence type="ECO:0000313" key="3">
    <source>
        <dbReference type="Proteomes" id="UP001153269"/>
    </source>
</evidence>
<protein>
    <submittedName>
        <fullName evidence="2">Uncharacterized protein</fullName>
    </submittedName>
</protein>
<feature type="region of interest" description="Disordered" evidence="1">
    <location>
        <begin position="1"/>
        <end position="24"/>
    </location>
</feature>
<reference evidence="2" key="1">
    <citation type="submission" date="2020-03" db="EMBL/GenBank/DDBJ databases">
        <authorList>
            <person name="Weist P."/>
        </authorList>
    </citation>
    <scope>NUCLEOTIDE SEQUENCE</scope>
</reference>
<comment type="caution">
    <text evidence="2">The sequence shown here is derived from an EMBL/GenBank/DDBJ whole genome shotgun (WGS) entry which is preliminary data.</text>
</comment>